<dbReference type="GO" id="GO:0005789">
    <property type="term" value="C:endoplasmic reticulum membrane"/>
    <property type="evidence" value="ECO:0007669"/>
    <property type="project" value="UniProtKB-SubCell"/>
</dbReference>
<feature type="compositionally biased region" description="Basic residues" evidence="7">
    <location>
        <begin position="149"/>
        <end position="158"/>
    </location>
</feature>
<name>A0A834K4B0_VESPE</name>
<evidence type="ECO:0000256" key="4">
    <source>
        <dbReference type="ARBA" id="ARBA00022679"/>
    </source>
</evidence>
<evidence type="ECO:0000256" key="7">
    <source>
        <dbReference type="SAM" id="MobiDB-lite"/>
    </source>
</evidence>
<protein>
    <recommendedName>
        <fullName evidence="3">diacylglycerol O-acyltransferase</fullName>
        <ecNumber evidence="3">2.3.1.20</ecNumber>
    </recommendedName>
</protein>
<dbReference type="PANTHER" id="PTHR10408">
    <property type="entry name" value="STEROL O-ACYLTRANSFERASE"/>
    <property type="match status" value="1"/>
</dbReference>
<dbReference type="Proteomes" id="UP000600918">
    <property type="component" value="Unassembled WGS sequence"/>
</dbReference>
<comment type="pathway">
    <text evidence="2">Lipid metabolism.</text>
</comment>
<dbReference type="EC" id="2.3.1.20" evidence="3"/>
<evidence type="ECO:0000313" key="8">
    <source>
        <dbReference type="EMBL" id="KAF7398174.1"/>
    </source>
</evidence>
<evidence type="ECO:0000256" key="2">
    <source>
        <dbReference type="ARBA" id="ARBA00005189"/>
    </source>
</evidence>
<keyword evidence="4" id="KW-0808">Transferase</keyword>
<feature type="compositionally biased region" description="Basic and acidic residues" evidence="7">
    <location>
        <begin position="98"/>
        <end position="121"/>
    </location>
</feature>
<keyword evidence="5" id="KW-0256">Endoplasmic reticulum</keyword>
<dbReference type="PANTHER" id="PTHR10408:SF7">
    <property type="entry name" value="DIACYLGLYCEROL O-ACYLTRANSFERASE 1"/>
    <property type="match status" value="1"/>
</dbReference>
<evidence type="ECO:0000256" key="5">
    <source>
        <dbReference type="ARBA" id="ARBA00022824"/>
    </source>
</evidence>
<feature type="compositionally biased region" description="Basic residues" evidence="7">
    <location>
        <begin position="88"/>
        <end position="97"/>
    </location>
</feature>
<dbReference type="AlphaFoldDB" id="A0A834K4B0"/>
<evidence type="ECO:0000256" key="1">
    <source>
        <dbReference type="ARBA" id="ARBA00004477"/>
    </source>
</evidence>
<evidence type="ECO:0000256" key="6">
    <source>
        <dbReference type="ARBA" id="ARBA00023315"/>
    </source>
</evidence>
<proteinExistence type="predicted"/>
<feature type="region of interest" description="Disordered" evidence="7">
    <location>
        <begin position="13"/>
        <end position="43"/>
    </location>
</feature>
<dbReference type="InterPro" id="IPR014371">
    <property type="entry name" value="Oat_ACAT_DAG_ARE"/>
</dbReference>
<keyword evidence="9" id="KW-1185">Reference proteome</keyword>
<dbReference type="GO" id="GO:0004144">
    <property type="term" value="F:diacylglycerol O-acyltransferase activity"/>
    <property type="evidence" value="ECO:0007669"/>
    <property type="project" value="UniProtKB-EC"/>
</dbReference>
<feature type="compositionally biased region" description="Acidic residues" evidence="7">
    <location>
        <begin position="122"/>
        <end position="142"/>
    </location>
</feature>
<sequence>MRKVGDGVGVGIGAGTATGNDDDAGDGGSSSRATNVKQNGVKSDDIGHEVNGCGMALVQYPDNLNFGDLYYYILAPTLCYELNFPRTQRIRKRTKSKSGRDEDIGRVLEGSKRKEEKGEKDEKEEEEEEQEEEEEEEEEEEKIFEAKNPRRKSKINSR</sequence>
<evidence type="ECO:0000313" key="9">
    <source>
        <dbReference type="Proteomes" id="UP000600918"/>
    </source>
</evidence>
<accession>A0A834K4B0</accession>
<organism evidence="8 9">
    <name type="scientific">Vespula pensylvanica</name>
    <name type="common">Western yellow jacket</name>
    <name type="synonym">Wasp</name>
    <dbReference type="NCBI Taxonomy" id="30213"/>
    <lineage>
        <taxon>Eukaryota</taxon>
        <taxon>Metazoa</taxon>
        <taxon>Ecdysozoa</taxon>
        <taxon>Arthropoda</taxon>
        <taxon>Hexapoda</taxon>
        <taxon>Insecta</taxon>
        <taxon>Pterygota</taxon>
        <taxon>Neoptera</taxon>
        <taxon>Endopterygota</taxon>
        <taxon>Hymenoptera</taxon>
        <taxon>Apocrita</taxon>
        <taxon>Aculeata</taxon>
        <taxon>Vespoidea</taxon>
        <taxon>Vespidae</taxon>
        <taxon>Vespinae</taxon>
        <taxon>Vespula</taxon>
    </lineage>
</organism>
<evidence type="ECO:0000256" key="3">
    <source>
        <dbReference type="ARBA" id="ARBA00013244"/>
    </source>
</evidence>
<dbReference type="GO" id="GO:0019432">
    <property type="term" value="P:triglyceride biosynthetic process"/>
    <property type="evidence" value="ECO:0007669"/>
    <property type="project" value="TreeGrafter"/>
</dbReference>
<feature type="region of interest" description="Disordered" evidence="7">
    <location>
        <begin position="85"/>
        <end position="158"/>
    </location>
</feature>
<comment type="caution">
    <text evidence="8">The sequence shown here is derived from an EMBL/GenBank/DDBJ whole genome shotgun (WGS) entry which is preliminary data.</text>
</comment>
<reference evidence="8" key="1">
    <citation type="journal article" date="2020" name="G3 (Bethesda)">
        <title>High-Quality Assemblies for Three Invasive Social Wasps from the &lt;i&gt;Vespula&lt;/i&gt; Genus.</title>
        <authorList>
            <person name="Harrop T.W.R."/>
            <person name="Guhlin J."/>
            <person name="McLaughlin G.M."/>
            <person name="Permina E."/>
            <person name="Stockwell P."/>
            <person name="Gilligan J."/>
            <person name="Le Lec M.F."/>
            <person name="Gruber M.A.M."/>
            <person name="Quinn O."/>
            <person name="Lovegrove M."/>
            <person name="Duncan E.J."/>
            <person name="Remnant E.J."/>
            <person name="Van Eeckhoven J."/>
            <person name="Graham B."/>
            <person name="Knapp R.A."/>
            <person name="Langford K.W."/>
            <person name="Kronenberg Z."/>
            <person name="Press M.O."/>
            <person name="Eacker S.M."/>
            <person name="Wilson-Rankin E.E."/>
            <person name="Purcell J."/>
            <person name="Lester P.J."/>
            <person name="Dearden P.K."/>
        </authorList>
    </citation>
    <scope>NUCLEOTIDE SEQUENCE</scope>
    <source>
        <strain evidence="8">Volc-1</strain>
    </source>
</reference>
<gene>
    <name evidence="8" type="ORF">H0235_016182</name>
</gene>
<comment type="subcellular location">
    <subcellularLocation>
        <location evidence="1">Endoplasmic reticulum membrane</location>
        <topology evidence="1">Multi-pass membrane protein</topology>
    </subcellularLocation>
</comment>
<dbReference type="EMBL" id="JACSDY010000019">
    <property type="protein sequence ID" value="KAF7398174.1"/>
    <property type="molecule type" value="Genomic_DNA"/>
</dbReference>
<keyword evidence="6" id="KW-0012">Acyltransferase</keyword>